<dbReference type="EMBL" id="AQHR01000007">
    <property type="protein sequence ID" value="EON79342.1"/>
    <property type="molecule type" value="Genomic_DNA"/>
</dbReference>
<evidence type="ECO:0000313" key="12">
    <source>
        <dbReference type="Proteomes" id="UP000013909"/>
    </source>
</evidence>
<dbReference type="PANTHER" id="PTHR16036:SF2">
    <property type="entry name" value="TRNA ENDONUCLEASE ANKZF1"/>
    <property type="match status" value="1"/>
</dbReference>
<evidence type="ECO:0000259" key="10">
    <source>
        <dbReference type="PROSITE" id="PS52044"/>
    </source>
</evidence>
<dbReference type="Pfam" id="PF18826">
    <property type="entry name" value="bVLRF1"/>
    <property type="match status" value="1"/>
</dbReference>
<evidence type="ECO:0000256" key="4">
    <source>
        <dbReference type="ARBA" id="ARBA00022722"/>
    </source>
</evidence>
<keyword evidence="12" id="KW-1185">Reference proteome</keyword>
<protein>
    <recommendedName>
        <fullName evidence="10">VLRF1 domain-containing protein</fullName>
    </recommendedName>
</protein>
<dbReference type="GO" id="GO:0036503">
    <property type="term" value="P:ERAD pathway"/>
    <property type="evidence" value="ECO:0007669"/>
    <property type="project" value="TreeGrafter"/>
</dbReference>
<gene>
    <name evidence="11" type="ORF">ADIS_0144</name>
</gene>
<evidence type="ECO:0000256" key="9">
    <source>
        <dbReference type="ARBA" id="ARBA00023054"/>
    </source>
</evidence>
<comment type="subcellular location">
    <subcellularLocation>
        <location evidence="1">Cytoplasm</location>
    </subcellularLocation>
</comment>
<keyword evidence="6" id="KW-0255">Endonuclease</keyword>
<dbReference type="PROSITE" id="PS52044">
    <property type="entry name" value="VLRF1"/>
    <property type="match status" value="1"/>
</dbReference>
<dbReference type="PATRIC" id="fig|1288963.3.peg.142"/>
<feature type="domain" description="VLRF1" evidence="10">
    <location>
        <begin position="63"/>
        <end position="203"/>
    </location>
</feature>
<keyword evidence="3" id="KW-0963">Cytoplasm</keyword>
<keyword evidence="8" id="KW-0040">ANK repeat</keyword>
<sequence length="234" mass="27499">MIHKLISEPNTLRLLDLLGCQKWRHSYEEEKHQLRYQSEYGDLFFRLPIHLNFEERTSKGSFVTLNYLIVIIESGLAALGYFEDSDTIHHKVFRAYMVRKKQGKSQLKYLKTKGKSRAGSRIRLAESLQFFEDINQQLTEYQNTYRIDKIAVSLSTTLVPFFYGAKTRPPFEKTDPRLFHIPRHIASCTYENLEKTRTFLRTGELKFPLEASPVVQKLLQQLTAFQPDAETEDW</sequence>
<name>R7ZZ14_9BACT</name>
<keyword evidence="5" id="KW-0677">Repeat</keyword>
<reference evidence="11 12" key="1">
    <citation type="submission" date="2013-02" db="EMBL/GenBank/DDBJ databases">
        <title>A novel strain isolated from Lonar lake, Maharashtra, India.</title>
        <authorList>
            <person name="Singh A."/>
        </authorList>
    </citation>
    <scope>NUCLEOTIDE SEQUENCE [LARGE SCALE GENOMIC DNA]</scope>
    <source>
        <strain evidence="11 12">AK24</strain>
    </source>
</reference>
<evidence type="ECO:0000256" key="7">
    <source>
        <dbReference type="ARBA" id="ARBA00022801"/>
    </source>
</evidence>
<comment type="caution">
    <text evidence="11">The sequence shown here is derived from an EMBL/GenBank/DDBJ whole genome shotgun (WGS) entry which is preliminary data.</text>
</comment>
<evidence type="ECO:0000256" key="8">
    <source>
        <dbReference type="ARBA" id="ARBA00023043"/>
    </source>
</evidence>
<dbReference type="GO" id="GO:0004519">
    <property type="term" value="F:endonuclease activity"/>
    <property type="evidence" value="ECO:0007669"/>
    <property type="project" value="UniProtKB-KW"/>
</dbReference>
<dbReference type="PANTHER" id="PTHR16036">
    <property type="entry name" value="ANKYRIN REPEAT AND ZINC FINGER DOMAIN-CONTAINING PROTEIN 1"/>
    <property type="match status" value="1"/>
</dbReference>
<evidence type="ECO:0000256" key="1">
    <source>
        <dbReference type="ARBA" id="ARBA00004496"/>
    </source>
</evidence>
<keyword evidence="9" id="KW-0175">Coiled coil</keyword>
<evidence type="ECO:0000256" key="5">
    <source>
        <dbReference type="ARBA" id="ARBA00022737"/>
    </source>
</evidence>
<evidence type="ECO:0000256" key="2">
    <source>
        <dbReference type="ARBA" id="ARBA00009262"/>
    </source>
</evidence>
<dbReference type="Proteomes" id="UP000013909">
    <property type="component" value="Unassembled WGS sequence"/>
</dbReference>
<evidence type="ECO:0000256" key="6">
    <source>
        <dbReference type="ARBA" id="ARBA00022759"/>
    </source>
</evidence>
<dbReference type="InterPro" id="IPR047139">
    <property type="entry name" value="ANKZ1/VMS1"/>
</dbReference>
<dbReference type="AlphaFoldDB" id="R7ZZ14"/>
<proteinExistence type="inferred from homology"/>
<dbReference type="OrthoDB" id="850705at2"/>
<evidence type="ECO:0000256" key="3">
    <source>
        <dbReference type="ARBA" id="ARBA00022490"/>
    </source>
</evidence>
<dbReference type="InterPro" id="IPR041175">
    <property type="entry name" value="VLRF1/Vms1"/>
</dbReference>
<evidence type="ECO:0000313" key="11">
    <source>
        <dbReference type="EMBL" id="EON79342.1"/>
    </source>
</evidence>
<keyword evidence="4" id="KW-0540">Nuclease</keyword>
<dbReference type="STRING" id="1232681.ADIS_0144"/>
<comment type="similarity">
    <text evidence="2">Belongs to the ANKZF1/VMS1 family.</text>
</comment>
<dbReference type="GO" id="GO:0005737">
    <property type="term" value="C:cytoplasm"/>
    <property type="evidence" value="ECO:0007669"/>
    <property type="project" value="UniProtKB-SubCell"/>
</dbReference>
<keyword evidence="7" id="KW-0378">Hydrolase</keyword>
<dbReference type="GO" id="GO:0016787">
    <property type="term" value="F:hydrolase activity"/>
    <property type="evidence" value="ECO:0007669"/>
    <property type="project" value="UniProtKB-KW"/>
</dbReference>
<accession>R7ZZ14</accession>
<organism evidence="11 12">
    <name type="scientific">Lunatimonas lonarensis</name>
    <dbReference type="NCBI Taxonomy" id="1232681"/>
    <lineage>
        <taxon>Bacteria</taxon>
        <taxon>Pseudomonadati</taxon>
        <taxon>Bacteroidota</taxon>
        <taxon>Cytophagia</taxon>
        <taxon>Cytophagales</taxon>
        <taxon>Cyclobacteriaceae</taxon>
    </lineage>
</organism>